<dbReference type="RefSeq" id="WP_169679536.1">
    <property type="nucleotide sequence ID" value="NZ_JABBNU010000004.1"/>
</dbReference>
<keyword evidence="3" id="KW-1185">Reference proteome</keyword>
<evidence type="ECO:0000313" key="2">
    <source>
        <dbReference type="EMBL" id="NMM48152.1"/>
    </source>
</evidence>
<sequence length="70" mass="7351">MKKIIGVVLIVIGLVLLYTGYNKYEESTGSLSIGDLEISSSNKEGTTTAYMMFGGAVVALIAGGMMVKKS</sequence>
<dbReference type="Pfam" id="PF11381">
    <property type="entry name" value="DUF3185"/>
    <property type="match status" value="1"/>
</dbReference>
<dbReference type="AlphaFoldDB" id="A0A848J4Q7"/>
<feature type="transmembrane region" description="Helical" evidence="1">
    <location>
        <begin position="5"/>
        <end position="21"/>
    </location>
</feature>
<keyword evidence="1" id="KW-0812">Transmembrane</keyword>
<dbReference type="InterPro" id="IPR021521">
    <property type="entry name" value="DUF3185"/>
</dbReference>
<keyword evidence="1" id="KW-1133">Transmembrane helix</keyword>
<comment type="caution">
    <text evidence="2">The sequence shown here is derived from an EMBL/GenBank/DDBJ whole genome shotgun (WGS) entry which is preliminary data.</text>
</comment>
<gene>
    <name evidence="2" type="ORF">HH304_07050</name>
</gene>
<feature type="transmembrane region" description="Helical" evidence="1">
    <location>
        <begin position="49"/>
        <end position="67"/>
    </location>
</feature>
<reference evidence="2 3" key="1">
    <citation type="submission" date="2020-04" db="EMBL/GenBank/DDBJ databases">
        <title>Flammeovirgaceae bacterium KN852 isolated from deep sea.</title>
        <authorList>
            <person name="Zhang D.-C."/>
        </authorList>
    </citation>
    <scope>NUCLEOTIDE SEQUENCE [LARGE SCALE GENOMIC DNA]</scope>
    <source>
        <strain evidence="2 3">KN852</strain>
    </source>
</reference>
<dbReference type="EMBL" id="JABBNU010000004">
    <property type="protein sequence ID" value="NMM48152.1"/>
    <property type="molecule type" value="Genomic_DNA"/>
</dbReference>
<keyword evidence="1" id="KW-0472">Membrane</keyword>
<name>A0A848J4Q7_9BACT</name>
<protein>
    <submittedName>
        <fullName evidence="2">DUF3185 family protein</fullName>
    </submittedName>
</protein>
<evidence type="ECO:0000313" key="3">
    <source>
        <dbReference type="Proteomes" id="UP000559010"/>
    </source>
</evidence>
<dbReference type="Proteomes" id="UP000559010">
    <property type="component" value="Unassembled WGS sequence"/>
</dbReference>
<accession>A0A848J4Q7</accession>
<organism evidence="2 3">
    <name type="scientific">Marinigracilibium pacificum</name>
    <dbReference type="NCBI Taxonomy" id="2729599"/>
    <lineage>
        <taxon>Bacteria</taxon>
        <taxon>Pseudomonadati</taxon>
        <taxon>Bacteroidota</taxon>
        <taxon>Cytophagia</taxon>
        <taxon>Cytophagales</taxon>
        <taxon>Flammeovirgaceae</taxon>
        <taxon>Marinigracilibium</taxon>
    </lineage>
</organism>
<proteinExistence type="predicted"/>
<evidence type="ECO:0000256" key="1">
    <source>
        <dbReference type="SAM" id="Phobius"/>
    </source>
</evidence>